<reference evidence="2 3" key="1">
    <citation type="submission" date="2020-04" db="EMBL/GenBank/DDBJ databases">
        <title>Genomic insights into acetone-butanol-ethanol (ABE) fermentation by sequencing solventogenic clostridia strains.</title>
        <authorList>
            <person name="Brown S."/>
        </authorList>
    </citation>
    <scope>NUCLEOTIDE SEQUENCE [LARGE SCALE GENOMIC DNA]</scope>
    <source>
        <strain evidence="2 3">DJ011</strain>
    </source>
</reference>
<dbReference type="EMBL" id="JAAZWO010000003">
    <property type="protein sequence ID" value="MBC2396813.1"/>
    <property type="molecule type" value="Genomic_DNA"/>
</dbReference>
<protein>
    <recommendedName>
        <fullName evidence="1">Pyruvate kinase C-terminal domain-containing protein</fullName>
    </recommendedName>
</protein>
<organism evidence="2 3">
    <name type="scientific">Clostridium tetanomorphum</name>
    <dbReference type="NCBI Taxonomy" id="1553"/>
    <lineage>
        <taxon>Bacteria</taxon>
        <taxon>Bacillati</taxon>
        <taxon>Bacillota</taxon>
        <taxon>Clostridia</taxon>
        <taxon>Eubacteriales</taxon>
        <taxon>Clostridiaceae</taxon>
        <taxon>Clostridium</taxon>
    </lineage>
</organism>
<evidence type="ECO:0000259" key="1">
    <source>
        <dbReference type="Pfam" id="PF02887"/>
    </source>
</evidence>
<comment type="caution">
    <text evidence="2">The sequence shown here is derived from an EMBL/GenBank/DDBJ whole genome shotgun (WGS) entry which is preliminary data.</text>
</comment>
<accession>A0A923EAI9</accession>
<keyword evidence="3" id="KW-1185">Reference proteome</keyword>
<evidence type="ECO:0000313" key="3">
    <source>
        <dbReference type="Proteomes" id="UP000563151"/>
    </source>
</evidence>
<dbReference type="AlphaFoldDB" id="A0A923EAI9"/>
<evidence type="ECO:0000313" key="2">
    <source>
        <dbReference type="EMBL" id="MBC2396813.1"/>
    </source>
</evidence>
<name>A0A923EAI9_CLOTT</name>
<feature type="domain" description="Pyruvate kinase C-terminal" evidence="1">
    <location>
        <begin position="14"/>
        <end position="157"/>
    </location>
</feature>
<sequence length="179" mass="19069">MYFENAGKENSKNTVDIALETANKKGIKHIVIASTKGDTARQLKDCGLDVTVVTHAYGNKEPGVQEMTKEVMEELKGYGFKIFSGTHVLSGAERGISRKFGGVSPVEMMAQTLKMFGQGVKVGVEISTMALDAGLIPTGEDIIAIGGSQSGADTAIIIRPAHANAIFDTKIREIICKPV</sequence>
<dbReference type="InterPro" id="IPR015074">
    <property type="entry name" value="DUF1867"/>
</dbReference>
<dbReference type="InterPro" id="IPR015795">
    <property type="entry name" value="Pyrv_Knase_C"/>
</dbReference>
<dbReference type="Proteomes" id="UP000563151">
    <property type="component" value="Unassembled WGS sequence"/>
</dbReference>
<dbReference type="RefSeq" id="WP_035146386.1">
    <property type="nucleotide sequence ID" value="NZ_JAAZWO010000003.1"/>
</dbReference>
<dbReference type="PIRSF" id="PIRSF016138">
    <property type="entry name" value="UCP016138"/>
    <property type="match status" value="1"/>
</dbReference>
<dbReference type="Pfam" id="PF02887">
    <property type="entry name" value="PK_C"/>
    <property type="match status" value="1"/>
</dbReference>
<dbReference type="SUPFAM" id="SSF52935">
    <property type="entry name" value="PK C-terminal domain-like"/>
    <property type="match status" value="1"/>
</dbReference>
<dbReference type="InterPro" id="IPR036918">
    <property type="entry name" value="Pyrv_Knase_C_sf"/>
</dbReference>
<gene>
    <name evidence="2" type="ORF">HGG79_03325</name>
</gene>
<dbReference type="Gene3D" id="3.40.1380.20">
    <property type="entry name" value="Pyruvate kinase, C-terminal domain"/>
    <property type="match status" value="1"/>
</dbReference>
<proteinExistence type="predicted"/>